<proteinExistence type="predicted"/>
<reference evidence="1" key="1">
    <citation type="submission" date="2022-10" db="EMBL/GenBank/DDBJ databases">
        <title>Genomics discovery of giant fungal viruses from subsurface oceanic crustal fluids.</title>
        <authorList>
            <person name="Bhattacharjee A.S."/>
            <person name="Schulz F."/>
            <person name="Woyke T."/>
            <person name="Orcutt B.N."/>
            <person name="Matinez Martinez J."/>
        </authorList>
    </citation>
    <scope>NUCLEOTIDE SEQUENCE</scope>
    <source>
        <strain evidence="1">VSAG1.JdFR</strain>
        <strain evidence="2">VSAG8.JdFR</strain>
    </source>
</reference>
<evidence type="ECO:0000313" key="2">
    <source>
        <dbReference type="EMBL" id="UZT29316.1"/>
    </source>
</evidence>
<dbReference type="EMBL" id="OP765584">
    <property type="protein sequence ID" value="UZT29316.1"/>
    <property type="molecule type" value="Genomic_DNA"/>
</dbReference>
<accession>A0A9E8G4N3</accession>
<protein>
    <submittedName>
        <fullName evidence="1">Uncharacterized protein</fullName>
    </submittedName>
</protein>
<evidence type="ECO:0000313" key="1">
    <source>
        <dbReference type="EMBL" id="UZT28972.1"/>
    </source>
</evidence>
<sequence>MLNNDVLYHIFDNKSKFDDLESIIYLNKYFFLSFINKYNDDLQYTKLLNANKLPLFIANLFSNNVVAMRDISELDFKESFIDVMGSIKNIFAKDMSKNIMYSYDQFGNCFLVLKFKMFINNSRSIITPIIIIQKHNLYYRWCIDSAEPYYGLIFNNVINYNDIVILTDLLKGREVKYNNCKLWI</sequence>
<name>A0A9E8G4N3_9VIRU</name>
<organism evidence="1">
    <name type="scientific">Nucleocytoviricota sp</name>
    <dbReference type="NCBI Taxonomy" id="2809609"/>
    <lineage>
        <taxon>Viruses</taxon>
        <taxon>Varidnaviria</taxon>
        <taxon>Bamfordvirae</taxon>
        <taxon>Nucleocytoviricota</taxon>
    </lineage>
</organism>
<dbReference type="EMBL" id="OP765507">
    <property type="protein sequence ID" value="UZT28972.1"/>
    <property type="molecule type" value="Genomic_DNA"/>
</dbReference>